<feature type="domain" description="CHRD" evidence="12">
    <location>
        <begin position="816"/>
        <end position="943"/>
    </location>
</feature>
<keyword evidence="7" id="KW-0217">Developmental protein</keyword>
<feature type="transmembrane region" description="Helical" evidence="9">
    <location>
        <begin position="156"/>
        <end position="179"/>
    </location>
</feature>
<dbReference type="SMART" id="SM00214">
    <property type="entry name" value="VWC"/>
    <property type="match status" value="4"/>
</dbReference>
<feature type="domain" description="CHRD" evidence="12">
    <location>
        <begin position="569"/>
        <end position="688"/>
    </location>
</feature>
<dbReference type="SUPFAM" id="SSF57603">
    <property type="entry name" value="FnI-like domain"/>
    <property type="match status" value="4"/>
</dbReference>
<keyword evidence="5 6" id="KW-0472">Membrane</keyword>
<dbReference type="InterPro" id="IPR006634">
    <property type="entry name" value="TLC-dom"/>
</dbReference>
<keyword evidence="4 9" id="KW-1133">Transmembrane helix</keyword>
<dbReference type="SMART" id="SM00724">
    <property type="entry name" value="TLC"/>
    <property type="match status" value="1"/>
</dbReference>
<feature type="domain" description="VWFC" evidence="10">
    <location>
        <begin position="1146"/>
        <end position="1210"/>
    </location>
</feature>
<feature type="transmembrane region" description="Helical" evidence="9">
    <location>
        <begin position="101"/>
        <end position="120"/>
    </location>
</feature>
<comment type="subcellular location">
    <subcellularLocation>
        <location evidence="1">Membrane</location>
        <topology evidence="1">Multi-pass membrane protein</topology>
    </subcellularLocation>
</comment>
<dbReference type="PANTHER" id="PTHR46526:SF1">
    <property type="entry name" value="CHORDIN"/>
    <property type="match status" value="1"/>
</dbReference>
<keyword evidence="3 6" id="KW-0812">Transmembrane</keyword>
<organism evidence="13 14">
    <name type="scientific">Pelobates cultripes</name>
    <name type="common">Western spadefoot toad</name>
    <dbReference type="NCBI Taxonomy" id="61616"/>
    <lineage>
        <taxon>Eukaryota</taxon>
        <taxon>Metazoa</taxon>
        <taxon>Chordata</taxon>
        <taxon>Craniata</taxon>
        <taxon>Vertebrata</taxon>
        <taxon>Euteleostomi</taxon>
        <taxon>Amphibia</taxon>
        <taxon>Batrachia</taxon>
        <taxon>Anura</taxon>
        <taxon>Pelobatoidea</taxon>
        <taxon>Pelobatidae</taxon>
        <taxon>Pelobates</taxon>
    </lineage>
</organism>
<dbReference type="GO" id="GO:0009953">
    <property type="term" value="P:dorsal/ventral pattern formation"/>
    <property type="evidence" value="ECO:0007669"/>
    <property type="project" value="TreeGrafter"/>
</dbReference>
<dbReference type="SMART" id="SM00754">
    <property type="entry name" value="CHRD"/>
    <property type="match status" value="4"/>
</dbReference>
<accession>A0AAD1RF06</accession>
<evidence type="ECO:0000256" key="2">
    <source>
        <dbReference type="ARBA" id="ARBA00016968"/>
    </source>
</evidence>
<feature type="transmembrane region" description="Helical" evidence="9">
    <location>
        <begin position="200"/>
        <end position="221"/>
    </location>
</feature>
<dbReference type="Pfam" id="PF03798">
    <property type="entry name" value="TRAM_LAG1_CLN8"/>
    <property type="match status" value="1"/>
</dbReference>
<proteinExistence type="predicted"/>
<feature type="domain" description="CHRD" evidence="12">
    <location>
        <begin position="449"/>
        <end position="567"/>
    </location>
</feature>
<evidence type="ECO:0000256" key="9">
    <source>
        <dbReference type="SAM" id="Phobius"/>
    </source>
</evidence>
<dbReference type="Gene3D" id="6.20.200.20">
    <property type="match status" value="2"/>
</dbReference>
<feature type="transmembrane region" description="Helical" evidence="9">
    <location>
        <begin position="132"/>
        <end position="150"/>
    </location>
</feature>
<feature type="transmembrane region" description="Helical" evidence="9">
    <location>
        <begin position="227"/>
        <end position="248"/>
    </location>
</feature>
<evidence type="ECO:0000256" key="6">
    <source>
        <dbReference type="PROSITE-ProRule" id="PRU00205"/>
    </source>
</evidence>
<evidence type="ECO:0000313" key="14">
    <source>
        <dbReference type="Proteomes" id="UP001295444"/>
    </source>
</evidence>
<dbReference type="PROSITE" id="PS50933">
    <property type="entry name" value="CHRD"/>
    <property type="match status" value="4"/>
</dbReference>
<evidence type="ECO:0000259" key="10">
    <source>
        <dbReference type="PROSITE" id="PS50184"/>
    </source>
</evidence>
<feature type="domain" description="VWFC" evidence="10">
    <location>
        <begin position="330"/>
        <end position="406"/>
    </location>
</feature>
<dbReference type="PROSITE" id="PS01208">
    <property type="entry name" value="VWFC_1"/>
    <property type="match status" value="2"/>
</dbReference>
<dbReference type="InterPro" id="IPR052278">
    <property type="entry name" value="Chordin-like_regulators"/>
</dbReference>
<dbReference type="GO" id="GO:0016020">
    <property type="term" value="C:membrane"/>
    <property type="evidence" value="ECO:0007669"/>
    <property type="project" value="UniProtKB-SubCell"/>
</dbReference>
<evidence type="ECO:0000259" key="11">
    <source>
        <dbReference type="PROSITE" id="PS50922"/>
    </source>
</evidence>
<evidence type="ECO:0000256" key="4">
    <source>
        <dbReference type="ARBA" id="ARBA00022989"/>
    </source>
</evidence>
<feature type="region of interest" description="Disordered" evidence="8">
    <location>
        <begin position="1197"/>
        <end position="1231"/>
    </location>
</feature>
<dbReference type="PROSITE" id="PS50184">
    <property type="entry name" value="VWFC_2"/>
    <property type="match status" value="3"/>
</dbReference>
<evidence type="ECO:0000256" key="5">
    <source>
        <dbReference type="ARBA" id="ARBA00023136"/>
    </source>
</evidence>
<evidence type="ECO:0000256" key="7">
    <source>
        <dbReference type="PROSITE-ProRule" id="PRU00230"/>
    </source>
</evidence>
<dbReference type="Proteomes" id="UP001295444">
    <property type="component" value="Chromosome 02"/>
</dbReference>
<evidence type="ECO:0000256" key="3">
    <source>
        <dbReference type="ARBA" id="ARBA00022692"/>
    </source>
</evidence>
<name>A0AAD1RF06_PELCU</name>
<keyword evidence="14" id="KW-1185">Reference proteome</keyword>
<feature type="domain" description="TLC" evidence="11">
    <location>
        <begin position="61"/>
        <end position="261"/>
    </location>
</feature>
<dbReference type="Pfam" id="PF00093">
    <property type="entry name" value="VWC"/>
    <property type="match status" value="3"/>
</dbReference>
<dbReference type="AlphaFoldDB" id="A0AAD1RF06"/>
<feature type="compositionally biased region" description="Basic and acidic residues" evidence="8">
    <location>
        <begin position="1199"/>
        <end position="1231"/>
    </location>
</feature>
<sequence>MLTYSNLLSSINYDADYSSWNTRLIIMALGFFVYLGIFLISHIVSLALCGTYRSIPAKEKVFWDLAATRAVFGVQCTYAGLTALLFDPVLGNDKVFAQQSWSWFVILTATGFFLFENIALHAFNFLFWTCDIFLAVHHLFAFLGFFGTMIYTSVGHYIPCLVVLLEMSTPFTCISWMLLKAGWSDTLFWKANQWIMIHMFHCRIVLTYHIWWICFCNWDNLVSSTPAPYLVLFLTGLTLVTFVMNPYWTHKKTYQLLTPVDWNFEQTSGVQEQGLPQPSRFATEIQVWARLCFRRVLLFFLWILEAEASRLKSVLPIQPEQEPVPSKAQTGCTFGNKYYALEDSWYPDLGEPFGVMHCVLCFCEPQRGRRGKVSGKVTCKNIKHDCPTPPCSNPVLHPGHCCKTCPRAPPSPVKREFAFDGYEYFKENDDDLYNDRSYLSSDDVSAENGRTEYVALLTAPNGVWPPVTTGVAKARFHLQRSNLLFSINYKWIGRLSRVRFTDAGGSVLFEHPIHRKGYPQSDTICGIWRSLPRSSLRLLRTGHIVVSLMTSTFSEPEIFGKIIRFKSPFSESFSALLTPDAPDGTLGGGLAMLTLSDVDDNLHFILMLKGLRGENQETIPILMQIQHQNHVIREIQANVTGEDLDFAEVLPHLSNQEMIWLAHGQLEIAVLPEGRSGERLSGKITVRKSCNTLQSVLSGGDALTPTKTGAVGSATVTLHENGTLEYQIQVAGTTSAVTSVTLETKPRRKTRRNILYDLTKEYHNGKVWGLWMDGDARDLHMLLQSELFFNVATEEYKEGELRGQITSLLYSGTWARYEELPVPLAGQFVSPPLQTGSAGHAWVSLDEHCHLHYQIVVTGLGRAEDATLNAHLHGFAELGEVSESSQEHKRLLKGFYGSEAQGSVKDLEAELFGHLNQGTAFLQVSTKLNPHGEIRGSVHIPNTCETGSVPLSPDETEFDYEVYEETRQRDPEDLRKDPRACYFEGQLRAHGSRWAPDYDRKCSVCSCQKRTVICDPIVCQPLNCTQTIQLPDQCCPVCEEKKETKEDKRLERPRLANGGCYFDGDQSWKAAGTRWHPVVPPFGQIKCAICTCKGSTAEVHCEKVMCPPLTCSNPVRASPTDCCKQCPVEDQSPVEMTDSMQADSPRSCKFGRHWYPNNKRWHPAVPPFGEMKCITCTCLNGITHCRRQECTAASCSSPEMRDSKCCPKCRDASQEEDDKVRSEEPRIGWSY</sequence>
<dbReference type="PROSITE" id="PS50922">
    <property type="entry name" value="TLC"/>
    <property type="match status" value="1"/>
</dbReference>
<dbReference type="EMBL" id="OW240913">
    <property type="protein sequence ID" value="CAH2248475.1"/>
    <property type="molecule type" value="Genomic_DNA"/>
</dbReference>
<reference evidence="13" key="1">
    <citation type="submission" date="2022-03" db="EMBL/GenBank/DDBJ databases">
        <authorList>
            <person name="Alioto T."/>
            <person name="Alioto T."/>
            <person name="Gomez Garrido J."/>
        </authorList>
    </citation>
    <scope>NUCLEOTIDE SEQUENCE</scope>
</reference>
<dbReference type="PANTHER" id="PTHR46526">
    <property type="entry name" value="CHORDIN"/>
    <property type="match status" value="1"/>
</dbReference>
<protein>
    <recommendedName>
        <fullName evidence="2">Chordin</fullName>
    </recommendedName>
</protein>
<dbReference type="GO" id="GO:0030514">
    <property type="term" value="P:negative regulation of BMP signaling pathway"/>
    <property type="evidence" value="ECO:0007669"/>
    <property type="project" value="TreeGrafter"/>
</dbReference>
<gene>
    <name evidence="13" type="ORF">PECUL_23A058037</name>
</gene>
<dbReference type="Pfam" id="PF07452">
    <property type="entry name" value="CHRD"/>
    <property type="match status" value="3"/>
</dbReference>
<evidence type="ECO:0000256" key="8">
    <source>
        <dbReference type="SAM" id="MobiDB-lite"/>
    </source>
</evidence>
<dbReference type="InterPro" id="IPR010895">
    <property type="entry name" value="CHRD"/>
</dbReference>
<evidence type="ECO:0000259" key="12">
    <source>
        <dbReference type="PROSITE" id="PS50933"/>
    </source>
</evidence>
<dbReference type="GO" id="GO:0005615">
    <property type="term" value="C:extracellular space"/>
    <property type="evidence" value="ECO:0007669"/>
    <property type="project" value="TreeGrafter"/>
</dbReference>
<evidence type="ECO:0000313" key="13">
    <source>
        <dbReference type="EMBL" id="CAH2248475.1"/>
    </source>
</evidence>
<dbReference type="InterPro" id="IPR001007">
    <property type="entry name" value="VWF_dom"/>
</dbReference>
<feature type="transmembrane region" description="Helical" evidence="9">
    <location>
        <begin position="24"/>
        <end position="49"/>
    </location>
</feature>
<evidence type="ECO:0000256" key="1">
    <source>
        <dbReference type="ARBA" id="ARBA00004141"/>
    </source>
</evidence>
<feature type="domain" description="CHRD" evidence="12">
    <location>
        <begin position="689"/>
        <end position="810"/>
    </location>
</feature>
<feature type="domain" description="VWFC" evidence="10">
    <location>
        <begin position="979"/>
        <end position="1039"/>
    </location>
</feature>
<dbReference type="GO" id="GO:0036122">
    <property type="term" value="F:BMP binding"/>
    <property type="evidence" value="ECO:0007669"/>
    <property type="project" value="TreeGrafter"/>
</dbReference>